<feature type="signal peptide" evidence="1">
    <location>
        <begin position="1"/>
        <end position="19"/>
    </location>
</feature>
<keyword evidence="3" id="KW-1185">Reference proteome</keyword>
<dbReference type="SUPFAM" id="SSF48208">
    <property type="entry name" value="Six-hairpin glycosidases"/>
    <property type="match status" value="1"/>
</dbReference>
<sequence length="684" mass="75129">MWRFLLTAGLATIPLQGFAALQAPLFKRLPTGAIKPSGWAHDQAQIQADGLAGHIRDFGSYVKGSIWVEGGSIEYSEMHESAPYWFNAQVALAFQLQDQRLIGQVRSFLDWTLDHQQSDGWIGPEVFVPNATIPRLVWPRFLVLHGLIQYAEADPTQAPRIIDAMHKFVALAHDIWKAGKQGTPDMGFQFDYQFVRWEEFIYILEWMHDNAPQGKEAMLLETMQLVRNQGFSWKTQFYTNATFPKTPVTSFNQHTHGVNNAQALKSEALAWRFTGDASDRTSTFDRIDMMYRYHGRASGTFSADEHLAGLDPSRGTELCAVVEQIFSLATVYQIFGDNSIADRVEKLAYNALPAAIMPDWWSHQYDQQVNQIWSQSMNPPPWGNNGPNSNVFGFEPNYPCCTVNHPQGYPRFWAHQFFTNQAGNGLFHALLGPSTFSGTLGSSNPVKVSVDTLYPFGSTLSYSITAARAFSFNIRVPGWARSPLSTIAVGRGNASPLAPNASGFHVVQIPAGTTTLRVSLNMPLQVETRTNGAVAITRGALNYAVEISHNSTAAPGTRSAQALGDVKRLYPNAPAEFLTATDPHTKEFTLLPTTEWRLAIDPATIAVTDNSGKTTSLPSQAWAPGNQPVTMSARACQINWGLKLGTAAAPPSNPSCVGAPFTVKLVPFAAAKLRLGEVPTVKIA</sequence>
<gene>
    <name evidence="2" type="ORF">BDZ94DRAFT_1199867</name>
</gene>
<keyword evidence="1" id="KW-0732">Signal</keyword>
<dbReference type="GO" id="GO:0005975">
    <property type="term" value="P:carbohydrate metabolic process"/>
    <property type="evidence" value="ECO:0007669"/>
    <property type="project" value="InterPro"/>
</dbReference>
<reference evidence="2" key="1">
    <citation type="submission" date="2020-11" db="EMBL/GenBank/DDBJ databases">
        <authorList>
            <consortium name="DOE Joint Genome Institute"/>
            <person name="Ahrendt S."/>
            <person name="Riley R."/>
            <person name="Andreopoulos W."/>
            <person name="Labutti K."/>
            <person name="Pangilinan J."/>
            <person name="Ruiz-Duenas F.J."/>
            <person name="Barrasa J.M."/>
            <person name="Sanchez-Garcia M."/>
            <person name="Camarero S."/>
            <person name="Miyauchi S."/>
            <person name="Serrano A."/>
            <person name="Linde D."/>
            <person name="Babiker R."/>
            <person name="Drula E."/>
            <person name="Ayuso-Fernandez I."/>
            <person name="Pacheco R."/>
            <person name="Padilla G."/>
            <person name="Ferreira P."/>
            <person name="Barriuso J."/>
            <person name="Kellner H."/>
            <person name="Castanera R."/>
            <person name="Alfaro M."/>
            <person name="Ramirez L."/>
            <person name="Pisabarro A.G."/>
            <person name="Kuo A."/>
            <person name="Tritt A."/>
            <person name="Lipzen A."/>
            <person name="He G."/>
            <person name="Yan M."/>
            <person name="Ng V."/>
            <person name="Cullen D."/>
            <person name="Martin F."/>
            <person name="Rosso M.-N."/>
            <person name="Henrissat B."/>
            <person name="Hibbett D."/>
            <person name="Martinez A.T."/>
            <person name="Grigoriev I.V."/>
        </authorList>
    </citation>
    <scope>NUCLEOTIDE SEQUENCE</scope>
    <source>
        <strain evidence="2">CBS 247.69</strain>
    </source>
</reference>
<name>A0A9P6CFR3_9AGAR</name>
<protein>
    <submittedName>
        <fullName evidence="2">Uncharacterized protein</fullName>
    </submittedName>
</protein>
<feature type="chain" id="PRO_5040236157" evidence="1">
    <location>
        <begin position="20"/>
        <end position="684"/>
    </location>
</feature>
<dbReference type="OrthoDB" id="5358475at2759"/>
<dbReference type="PANTHER" id="PTHR31151:SF0">
    <property type="entry name" value="PROLINE-TRNA LIGASE (DUF1680)"/>
    <property type="match status" value="1"/>
</dbReference>
<comment type="caution">
    <text evidence="2">The sequence shown here is derived from an EMBL/GenBank/DDBJ whole genome shotgun (WGS) entry which is preliminary data.</text>
</comment>
<dbReference type="InterPro" id="IPR008928">
    <property type="entry name" value="6-hairpin_glycosidase_sf"/>
</dbReference>
<evidence type="ECO:0000313" key="2">
    <source>
        <dbReference type="EMBL" id="KAF9459203.1"/>
    </source>
</evidence>
<dbReference type="AlphaFoldDB" id="A0A9P6CFR3"/>
<proteinExistence type="predicted"/>
<evidence type="ECO:0000256" key="1">
    <source>
        <dbReference type="SAM" id="SignalP"/>
    </source>
</evidence>
<dbReference type="PANTHER" id="PTHR31151">
    <property type="entry name" value="PROLINE-TRNA LIGASE (DUF1680)"/>
    <property type="match status" value="1"/>
</dbReference>
<accession>A0A9P6CFR3</accession>
<dbReference type="Proteomes" id="UP000807353">
    <property type="component" value="Unassembled WGS sequence"/>
</dbReference>
<evidence type="ECO:0000313" key="3">
    <source>
        <dbReference type="Proteomes" id="UP000807353"/>
    </source>
</evidence>
<organism evidence="2 3">
    <name type="scientific">Collybia nuda</name>
    <dbReference type="NCBI Taxonomy" id="64659"/>
    <lineage>
        <taxon>Eukaryota</taxon>
        <taxon>Fungi</taxon>
        <taxon>Dikarya</taxon>
        <taxon>Basidiomycota</taxon>
        <taxon>Agaricomycotina</taxon>
        <taxon>Agaricomycetes</taxon>
        <taxon>Agaricomycetidae</taxon>
        <taxon>Agaricales</taxon>
        <taxon>Tricholomatineae</taxon>
        <taxon>Clitocybaceae</taxon>
        <taxon>Collybia</taxon>
    </lineage>
</organism>
<dbReference type="EMBL" id="MU150321">
    <property type="protein sequence ID" value="KAF9459203.1"/>
    <property type="molecule type" value="Genomic_DNA"/>
</dbReference>